<dbReference type="OrthoDB" id="4557830at2"/>
<accession>A0A8J3AFA8</accession>
<organism evidence="2 3">
    <name type="scientific">Gottfriedia solisilvae</name>
    <dbReference type="NCBI Taxonomy" id="1516104"/>
    <lineage>
        <taxon>Bacteria</taxon>
        <taxon>Bacillati</taxon>
        <taxon>Bacillota</taxon>
        <taxon>Bacilli</taxon>
        <taxon>Bacillales</taxon>
        <taxon>Bacillaceae</taxon>
        <taxon>Gottfriedia</taxon>
    </lineage>
</organism>
<feature type="transmembrane region" description="Helical" evidence="1">
    <location>
        <begin position="33"/>
        <end position="55"/>
    </location>
</feature>
<comment type="caution">
    <text evidence="2">The sequence shown here is derived from an EMBL/GenBank/DDBJ whole genome shotgun (WGS) entry which is preliminary data.</text>
</comment>
<keyword evidence="3" id="KW-1185">Reference proteome</keyword>
<feature type="transmembrane region" description="Helical" evidence="1">
    <location>
        <begin position="67"/>
        <end position="84"/>
    </location>
</feature>
<sequence length="111" mass="12576">MLLRSVNLVIRFLLEICALISLGYWGFQVGNRFYTKLVFGIGSPLLLALLWGTFIAPKASLKMPEPYRFILELIIFGVTSSALYVADKTILAIILGMVFLINRILLIIWKQ</sequence>
<keyword evidence="1" id="KW-0472">Membrane</keyword>
<feature type="transmembrane region" description="Helical" evidence="1">
    <location>
        <begin position="9"/>
        <end position="27"/>
    </location>
</feature>
<evidence type="ECO:0000256" key="1">
    <source>
        <dbReference type="SAM" id="Phobius"/>
    </source>
</evidence>
<keyword evidence="1" id="KW-1133">Transmembrane helix</keyword>
<dbReference type="Pfam" id="PF10823">
    <property type="entry name" value="DUF2568"/>
    <property type="match status" value="1"/>
</dbReference>
<evidence type="ECO:0000313" key="2">
    <source>
        <dbReference type="EMBL" id="GGI12865.1"/>
    </source>
</evidence>
<feature type="transmembrane region" description="Helical" evidence="1">
    <location>
        <begin position="90"/>
        <end position="109"/>
    </location>
</feature>
<name>A0A8J3AFA8_9BACI</name>
<evidence type="ECO:0008006" key="4">
    <source>
        <dbReference type="Google" id="ProtNLM"/>
    </source>
</evidence>
<dbReference type="InterPro" id="IPR021214">
    <property type="entry name" value="DUF2568"/>
</dbReference>
<gene>
    <name evidence="2" type="ORF">GCM10007380_15050</name>
</gene>
<dbReference type="AlphaFoldDB" id="A0A8J3AFA8"/>
<evidence type="ECO:0000313" key="3">
    <source>
        <dbReference type="Proteomes" id="UP000626244"/>
    </source>
</evidence>
<reference evidence="3" key="1">
    <citation type="journal article" date="2019" name="Int. J. Syst. Evol. Microbiol.">
        <title>The Global Catalogue of Microorganisms (GCM) 10K type strain sequencing project: providing services to taxonomists for standard genome sequencing and annotation.</title>
        <authorList>
            <consortium name="The Broad Institute Genomics Platform"/>
            <consortium name="The Broad Institute Genome Sequencing Center for Infectious Disease"/>
            <person name="Wu L."/>
            <person name="Ma J."/>
        </authorList>
    </citation>
    <scope>NUCLEOTIDE SEQUENCE [LARGE SCALE GENOMIC DNA]</scope>
    <source>
        <strain evidence="3">CGMCC 1.14993</strain>
    </source>
</reference>
<dbReference type="EMBL" id="BMHB01000001">
    <property type="protein sequence ID" value="GGI12865.1"/>
    <property type="molecule type" value="Genomic_DNA"/>
</dbReference>
<dbReference type="Proteomes" id="UP000626244">
    <property type="component" value="Unassembled WGS sequence"/>
</dbReference>
<keyword evidence="1" id="KW-0812">Transmembrane</keyword>
<dbReference type="RefSeq" id="WP_087997894.1">
    <property type="nucleotide sequence ID" value="NZ_BMHB01000001.1"/>
</dbReference>
<protein>
    <recommendedName>
        <fullName evidence="4">DUF2568 domain-containing protein</fullName>
    </recommendedName>
</protein>
<proteinExistence type="predicted"/>